<organism evidence="6 7">
    <name type="scientific">Pseudobutyrivibrio ruminis</name>
    <dbReference type="NCBI Taxonomy" id="46206"/>
    <lineage>
        <taxon>Bacteria</taxon>
        <taxon>Bacillati</taxon>
        <taxon>Bacillota</taxon>
        <taxon>Clostridia</taxon>
        <taxon>Lachnospirales</taxon>
        <taxon>Lachnospiraceae</taxon>
        <taxon>Pseudobutyrivibrio</taxon>
    </lineage>
</organism>
<dbReference type="Gene3D" id="3.40.50.2300">
    <property type="match status" value="1"/>
</dbReference>
<dbReference type="InterPro" id="IPR011006">
    <property type="entry name" value="CheY-like_superfamily"/>
</dbReference>
<feature type="modified residue" description="4-aspartylphosphate" evidence="3">
    <location>
        <position position="56"/>
    </location>
</feature>
<feature type="domain" description="HTH LytTR-type" evidence="5">
    <location>
        <begin position="134"/>
        <end position="229"/>
    </location>
</feature>
<proteinExistence type="predicted"/>
<evidence type="ECO:0000259" key="4">
    <source>
        <dbReference type="PROSITE" id="PS50110"/>
    </source>
</evidence>
<dbReference type="SMART" id="SM00448">
    <property type="entry name" value="REC"/>
    <property type="match status" value="1"/>
</dbReference>
<feature type="domain" description="Response regulatory" evidence="4">
    <location>
        <begin position="2"/>
        <end position="119"/>
    </location>
</feature>
<dbReference type="PANTHER" id="PTHR37299">
    <property type="entry name" value="TRANSCRIPTIONAL REGULATOR-RELATED"/>
    <property type="match status" value="1"/>
</dbReference>
<dbReference type="Pfam" id="PF00072">
    <property type="entry name" value="Response_reg"/>
    <property type="match status" value="1"/>
</dbReference>
<comment type="function">
    <text evidence="2">May play the central regulatory role in sporulation. It may be an element of the effector pathway responsible for the activation of sporulation genes in response to nutritional stress. Spo0A may act in concert with spo0H (a sigma factor) to control the expression of some genes that are critical to the sporulation process.</text>
</comment>
<dbReference type="Proteomes" id="UP000766246">
    <property type="component" value="Unassembled WGS sequence"/>
</dbReference>
<dbReference type="AlphaFoldDB" id="A0A927YRV8"/>
<dbReference type="GO" id="GO:0000156">
    <property type="term" value="F:phosphorelay response regulator activity"/>
    <property type="evidence" value="ECO:0007669"/>
    <property type="project" value="InterPro"/>
</dbReference>
<evidence type="ECO:0000313" key="6">
    <source>
        <dbReference type="EMBL" id="MBE5920913.1"/>
    </source>
</evidence>
<dbReference type="InterPro" id="IPR046947">
    <property type="entry name" value="LytR-like"/>
</dbReference>
<sequence length="234" mass="26938">MNIAVVDDNLNDRKMILDYLSQFFNESGEDYTTSTFEDGVSFLKDYSFSYDFIIFDIDMPQMSGIDTAKELRKKDSNVTIMFVTNMPQYALEGYSVEAVDYVLKPLSYPDFRLKMKKATRYILRNSVKKVTINTTEEGLITVDSSDIYYVESKLHYIYYHTKKGIYKMRAKLTEVEDILLPYHFARSGGSFLINLAYLEKIDGNEIVIAGETLPLSRRMKASLMSAFTKYIGGI</sequence>
<accession>A0A927YRV8</accession>
<dbReference type="Pfam" id="PF04397">
    <property type="entry name" value="LytTR"/>
    <property type="match status" value="1"/>
</dbReference>
<dbReference type="EMBL" id="SVER01000062">
    <property type="protein sequence ID" value="MBE5920913.1"/>
    <property type="molecule type" value="Genomic_DNA"/>
</dbReference>
<evidence type="ECO:0000313" key="7">
    <source>
        <dbReference type="Proteomes" id="UP000766246"/>
    </source>
</evidence>
<name>A0A927YRV8_9FIRM</name>
<dbReference type="PROSITE" id="PS50110">
    <property type="entry name" value="RESPONSE_REGULATORY"/>
    <property type="match status" value="1"/>
</dbReference>
<dbReference type="PANTHER" id="PTHR37299:SF1">
    <property type="entry name" value="STAGE 0 SPORULATION PROTEIN A HOMOLOG"/>
    <property type="match status" value="1"/>
</dbReference>
<protein>
    <recommendedName>
        <fullName evidence="1">Stage 0 sporulation protein A homolog</fullName>
    </recommendedName>
</protein>
<evidence type="ECO:0000256" key="3">
    <source>
        <dbReference type="PROSITE-ProRule" id="PRU00169"/>
    </source>
</evidence>
<dbReference type="PROSITE" id="PS50930">
    <property type="entry name" value="HTH_LYTTR"/>
    <property type="match status" value="1"/>
</dbReference>
<dbReference type="SMART" id="SM00850">
    <property type="entry name" value="LytTR"/>
    <property type="match status" value="1"/>
</dbReference>
<dbReference type="InterPro" id="IPR001789">
    <property type="entry name" value="Sig_transdc_resp-reg_receiver"/>
</dbReference>
<comment type="caution">
    <text evidence="6">The sequence shown here is derived from an EMBL/GenBank/DDBJ whole genome shotgun (WGS) entry which is preliminary data.</text>
</comment>
<evidence type="ECO:0000256" key="1">
    <source>
        <dbReference type="ARBA" id="ARBA00018672"/>
    </source>
</evidence>
<gene>
    <name evidence="6" type="ORF">E7272_13885</name>
</gene>
<reference evidence="6" key="1">
    <citation type="submission" date="2019-04" db="EMBL/GenBank/DDBJ databases">
        <title>Evolution of Biomass-Degrading Anaerobic Consortia Revealed by Metagenomics.</title>
        <authorList>
            <person name="Peng X."/>
        </authorList>
    </citation>
    <scope>NUCLEOTIDE SEQUENCE</scope>
    <source>
        <strain evidence="6">SIG311</strain>
    </source>
</reference>
<dbReference type="SUPFAM" id="SSF52172">
    <property type="entry name" value="CheY-like"/>
    <property type="match status" value="1"/>
</dbReference>
<dbReference type="Gene3D" id="2.40.50.1020">
    <property type="entry name" value="LytTr DNA-binding domain"/>
    <property type="match status" value="1"/>
</dbReference>
<evidence type="ECO:0000256" key="2">
    <source>
        <dbReference type="ARBA" id="ARBA00024867"/>
    </source>
</evidence>
<evidence type="ECO:0000259" key="5">
    <source>
        <dbReference type="PROSITE" id="PS50930"/>
    </source>
</evidence>
<dbReference type="GO" id="GO:0003677">
    <property type="term" value="F:DNA binding"/>
    <property type="evidence" value="ECO:0007669"/>
    <property type="project" value="InterPro"/>
</dbReference>
<dbReference type="CDD" id="cd00156">
    <property type="entry name" value="REC"/>
    <property type="match status" value="1"/>
</dbReference>
<keyword evidence="3" id="KW-0597">Phosphoprotein</keyword>
<dbReference type="InterPro" id="IPR007492">
    <property type="entry name" value="LytTR_DNA-bd_dom"/>
</dbReference>